<reference evidence="5 6" key="1">
    <citation type="journal article" date="2020" name="ISME J.">
        <title>Comparative genomics reveals insights into cyanobacterial evolution and habitat adaptation.</title>
        <authorList>
            <person name="Chen M.Y."/>
            <person name="Teng W.K."/>
            <person name="Zhao L."/>
            <person name="Hu C.X."/>
            <person name="Zhou Y.K."/>
            <person name="Han B.P."/>
            <person name="Song L.R."/>
            <person name="Shu W.S."/>
        </authorList>
    </citation>
    <scope>NUCLEOTIDE SEQUENCE [LARGE SCALE GENOMIC DNA]</scope>
    <source>
        <strain evidence="5 6">FACHB-248</strain>
    </source>
</reference>
<dbReference type="EMBL" id="JACJTA010000094">
    <property type="protein sequence ID" value="MBD2608444.1"/>
    <property type="molecule type" value="Genomic_DNA"/>
</dbReference>
<dbReference type="InterPro" id="IPR018060">
    <property type="entry name" value="HTH_AraC"/>
</dbReference>
<evidence type="ECO:0000313" key="6">
    <source>
        <dbReference type="Proteomes" id="UP000660380"/>
    </source>
</evidence>
<evidence type="ECO:0000256" key="3">
    <source>
        <dbReference type="ARBA" id="ARBA00023163"/>
    </source>
</evidence>
<dbReference type="InterPro" id="IPR009057">
    <property type="entry name" value="Homeodomain-like_sf"/>
</dbReference>
<dbReference type="SUPFAM" id="SSF46689">
    <property type="entry name" value="Homeodomain-like"/>
    <property type="match status" value="1"/>
</dbReference>
<dbReference type="PANTHER" id="PTHR43280">
    <property type="entry name" value="ARAC-FAMILY TRANSCRIPTIONAL REGULATOR"/>
    <property type="match status" value="1"/>
</dbReference>
<dbReference type="PRINTS" id="PR00032">
    <property type="entry name" value="HTHARAC"/>
</dbReference>
<dbReference type="InterPro" id="IPR020449">
    <property type="entry name" value="Tscrpt_reg_AraC-type_HTH"/>
</dbReference>
<keyword evidence="1" id="KW-0805">Transcription regulation</keyword>
<dbReference type="PROSITE" id="PS00041">
    <property type="entry name" value="HTH_ARAC_FAMILY_1"/>
    <property type="match status" value="1"/>
</dbReference>
<sequence>MLSNSIFCIIQHLIQQRVERAKDLLKRSQLTITAIALDCGFANQSHFAKCFRKHTGMNPKKFCH</sequence>
<dbReference type="SMART" id="SM00342">
    <property type="entry name" value="HTH_ARAC"/>
    <property type="match status" value="1"/>
</dbReference>
<keyword evidence="3" id="KW-0804">Transcription</keyword>
<dbReference type="PANTHER" id="PTHR43280:SF2">
    <property type="entry name" value="HTH-TYPE TRANSCRIPTIONAL REGULATOR EXSA"/>
    <property type="match status" value="1"/>
</dbReference>
<protein>
    <submittedName>
        <fullName evidence="5">Helix-turn-helix transcriptional regulator</fullName>
    </submittedName>
</protein>
<feature type="domain" description="HTH araC/xylS-type" evidence="4">
    <location>
        <begin position="11"/>
        <end position="64"/>
    </location>
</feature>
<keyword evidence="2" id="KW-0238">DNA-binding</keyword>
<proteinExistence type="predicted"/>
<accession>A0ABR8GYX7</accession>
<gene>
    <name evidence="5" type="ORF">H6G81_28975</name>
</gene>
<dbReference type="Gene3D" id="1.10.10.60">
    <property type="entry name" value="Homeodomain-like"/>
    <property type="match status" value="1"/>
</dbReference>
<name>A0ABR8GYX7_9CYAN</name>
<evidence type="ECO:0000259" key="4">
    <source>
        <dbReference type="PROSITE" id="PS01124"/>
    </source>
</evidence>
<evidence type="ECO:0000313" key="5">
    <source>
        <dbReference type="EMBL" id="MBD2608444.1"/>
    </source>
</evidence>
<dbReference type="InterPro" id="IPR018062">
    <property type="entry name" value="HTH_AraC-typ_CS"/>
</dbReference>
<evidence type="ECO:0000256" key="1">
    <source>
        <dbReference type="ARBA" id="ARBA00023015"/>
    </source>
</evidence>
<dbReference type="Proteomes" id="UP000660380">
    <property type="component" value="Unassembled WGS sequence"/>
</dbReference>
<comment type="caution">
    <text evidence="5">The sequence shown here is derived from an EMBL/GenBank/DDBJ whole genome shotgun (WGS) entry which is preliminary data.</text>
</comment>
<keyword evidence="6" id="KW-1185">Reference proteome</keyword>
<dbReference type="PROSITE" id="PS01124">
    <property type="entry name" value="HTH_ARAC_FAMILY_2"/>
    <property type="match status" value="1"/>
</dbReference>
<evidence type="ECO:0000256" key="2">
    <source>
        <dbReference type="ARBA" id="ARBA00023125"/>
    </source>
</evidence>
<organism evidence="5 6">
    <name type="scientific">Scytonema hofmannii FACHB-248</name>
    <dbReference type="NCBI Taxonomy" id="1842502"/>
    <lineage>
        <taxon>Bacteria</taxon>
        <taxon>Bacillati</taxon>
        <taxon>Cyanobacteriota</taxon>
        <taxon>Cyanophyceae</taxon>
        <taxon>Nostocales</taxon>
        <taxon>Scytonemataceae</taxon>
        <taxon>Scytonema</taxon>
    </lineage>
</organism>
<dbReference type="Pfam" id="PF12833">
    <property type="entry name" value="HTH_18"/>
    <property type="match status" value="1"/>
</dbReference>